<gene>
    <name evidence="2" type="ORF">CXB51_025143</name>
</gene>
<accession>A0A8J6CQY5</accession>
<evidence type="ECO:0000313" key="3">
    <source>
        <dbReference type="Proteomes" id="UP000701853"/>
    </source>
</evidence>
<dbReference type="PANTHER" id="PTHR11017">
    <property type="entry name" value="LEUCINE-RICH REPEAT-CONTAINING PROTEIN"/>
    <property type="match status" value="1"/>
</dbReference>
<dbReference type="InterPro" id="IPR002182">
    <property type="entry name" value="NB-ARC"/>
</dbReference>
<dbReference type="InterPro" id="IPR044974">
    <property type="entry name" value="Disease_R_plants"/>
</dbReference>
<name>A0A8J6CQY5_9ROSI</name>
<sequence>MAASSHQMEHQIFLSFRGEDTRLNFTANLLEALKDTGINQLSQALSRAIAASNLSIIVLSIDYASSKSCLAELSEIMHHNRTQGHIVLPIFYHVDPSDVRNLGGIVKTCFDNHGSTRLDQVQQWKAAFSEVGKLKGWHIEGGKSERPETLYIRDIVEYVTKKLTNSRPDFEELVGIGDQKRMILKLIEQEDCRVIGLWGMGGMGKTALAVAVYKEVSPKFESHFFFQNVREKIKQQGKESLRNELLSELLNEKDIRIDNPSMEFPYQERLNYKKVLIVLDDVSDSDQIDFMGVRHFGRGSKIIVTSRDKQVLQNGGADIIHEVTKLNEKDSLQLFSIFAFKHLIPTVDFQDLSNNFVEYAQGNPLALKVLGAKLYGKSRIEWESKLLRLKEYGLQNVLKDFVRP</sequence>
<dbReference type="Proteomes" id="UP000701853">
    <property type="component" value="Chromosome 10"/>
</dbReference>
<dbReference type="GO" id="GO:0043531">
    <property type="term" value="F:ADP binding"/>
    <property type="evidence" value="ECO:0007669"/>
    <property type="project" value="InterPro"/>
</dbReference>
<dbReference type="Gene3D" id="3.40.50.300">
    <property type="entry name" value="P-loop containing nucleotide triphosphate hydrolases"/>
    <property type="match status" value="1"/>
</dbReference>
<dbReference type="Pfam" id="PF01582">
    <property type="entry name" value="TIR"/>
    <property type="match status" value="1"/>
</dbReference>
<dbReference type="Pfam" id="PF00931">
    <property type="entry name" value="NB-ARC"/>
    <property type="match status" value="1"/>
</dbReference>
<feature type="domain" description="TIR" evidence="1">
    <location>
        <begin position="8"/>
        <end position="163"/>
    </location>
</feature>
<dbReference type="PROSITE" id="PS50104">
    <property type="entry name" value="TIR"/>
    <property type="match status" value="1"/>
</dbReference>
<proteinExistence type="predicted"/>
<dbReference type="GO" id="GO:0007165">
    <property type="term" value="P:signal transduction"/>
    <property type="evidence" value="ECO:0007669"/>
    <property type="project" value="InterPro"/>
</dbReference>
<dbReference type="InterPro" id="IPR042197">
    <property type="entry name" value="Apaf_helical"/>
</dbReference>
<dbReference type="InterPro" id="IPR000157">
    <property type="entry name" value="TIR_dom"/>
</dbReference>
<evidence type="ECO:0000313" key="2">
    <source>
        <dbReference type="EMBL" id="KAG8480081.1"/>
    </source>
</evidence>
<protein>
    <recommendedName>
        <fullName evidence="1">TIR domain-containing protein</fullName>
    </recommendedName>
</protein>
<dbReference type="SUPFAM" id="SSF52200">
    <property type="entry name" value="Toll/Interleukin receptor TIR domain"/>
    <property type="match status" value="1"/>
</dbReference>
<dbReference type="InterPro" id="IPR035897">
    <property type="entry name" value="Toll_tir_struct_dom_sf"/>
</dbReference>
<dbReference type="SMART" id="SM00255">
    <property type="entry name" value="TIR"/>
    <property type="match status" value="1"/>
</dbReference>
<dbReference type="GO" id="GO:0006952">
    <property type="term" value="P:defense response"/>
    <property type="evidence" value="ECO:0007669"/>
    <property type="project" value="InterPro"/>
</dbReference>
<organism evidence="2 3">
    <name type="scientific">Gossypium anomalum</name>
    <dbReference type="NCBI Taxonomy" id="47600"/>
    <lineage>
        <taxon>Eukaryota</taxon>
        <taxon>Viridiplantae</taxon>
        <taxon>Streptophyta</taxon>
        <taxon>Embryophyta</taxon>
        <taxon>Tracheophyta</taxon>
        <taxon>Spermatophyta</taxon>
        <taxon>Magnoliopsida</taxon>
        <taxon>eudicotyledons</taxon>
        <taxon>Gunneridae</taxon>
        <taxon>Pentapetalae</taxon>
        <taxon>rosids</taxon>
        <taxon>malvids</taxon>
        <taxon>Malvales</taxon>
        <taxon>Malvaceae</taxon>
        <taxon>Malvoideae</taxon>
        <taxon>Gossypium</taxon>
    </lineage>
</organism>
<dbReference type="Gene3D" id="3.40.50.10140">
    <property type="entry name" value="Toll/interleukin-1 receptor homology (TIR) domain"/>
    <property type="match status" value="1"/>
</dbReference>
<comment type="caution">
    <text evidence="2">The sequence shown here is derived from an EMBL/GenBank/DDBJ whole genome shotgun (WGS) entry which is preliminary data.</text>
</comment>
<dbReference type="Gene3D" id="1.10.8.430">
    <property type="entry name" value="Helical domain of apoptotic protease-activating factors"/>
    <property type="match status" value="1"/>
</dbReference>
<dbReference type="OrthoDB" id="964740at2759"/>
<dbReference type="AlphaFoldDB" id="A0A8J6CQY5"/>
<keyword evidence="3" id="KW-1185">Reference proteome</keyword>
<dbReference type="EMBL" id="JAHUZN010000010">
    <property type="protein sequence ID" value="KAG8480081.1"/>
    <property type="molecule type" value="Genomic_DNA"/>
</dbReference>
<dbReference type="PANTHER" id="PTHR11017:SF479">
    <property type="entry name" value="DISEASE RESISTANCE PROTEIN (TIR-NBS-LRR CLASS) FAMILY"/>
    <property type="match status" value="1"/>
</dbReference>
<evidence type="ECO:0000259" key="1">
    <source>
        <dbReference type="PROSITE" id="PS50104"/>
    </source>
</evidence>
<reference evidence="2 3" key="1">
    <citation type="journal article" date="2021" name="bioRxiv">
        <title>The Gossypium anomalum genome as a resource for cotton improvement and evolutionary analysis of hybrid incompatibility.</title>
        <authorList>
            <person name="Grover C.E."/>
            <person name="Yuan D."/>
            <person name="Arick M.A."/>
            <person name="Miller E.R."/>
            <person name="Hu G."/>
            <person name="Peterson D.G."/>
            <person name="Wendel J.F."/>
            <person name="Udall J.A."/>
        </authorList>
    </citation>
    <scope>NUCLEOTIDE SEQUENCE [LARGE SCALE GENOMIC DNA]</scope>
    <source>
        <strain evidence="2">JFW-Udall</strain>
        <tissue evidence="2">Leaf</tissue>
    </source>
</reference>
<dbReference type="SUPFAM" id="SSF52540">
    <property type="entry name" value="P-loop containing nucleoside triphosphate hydrolases"/>
    <property type="match status" value="1"/>
</dbReference>
<dbReference type="PRINTS" id="PR00364">
    <property type="entry name" value="DISEASERSIST"/>
</dbReference>
<dbReference type="InterPro" id="IPR027417">
    <property type="entry name" value="P-loop_NTPase"/>
</dbReference>